<organism evidence="2 3">
    <name type="scientific">Pengzhenrongella sicca</name>
    <dbReference type="NCBI Taxonomy" id="2819238"/>
    <lineage>
        <taxon>Bacteria</taxon>
        <taxon>Bacillati</taxon>
        <taxon>Actinomycetota</taxon>
        <taxon>Actinomycetes</taxon>
        <taxon>Micrococcales</taxon>
        <taxon>Pengzhenrongella</taxon>
    </lineage>
</organism>
<sequence length="292" mass="28654">MSTPTTVRGSIPTPTAGSGPMFGRVVAAEWTKLTSLRSPWWVAAVTVGVAGLLTYLGARAASGDPGFQPLGDLSTGLVLAMVGPLVLGVLIGAGEFRTGAFRTTFTAVPRRGAVLGAQALVVALFALGVGVLAAAASVVAILPSAGSRGIAVDLTAGDTPGVLLGMVLLVVGLALLGLAVGALLRRTVPAVVTALFLVLILPLVLTIATDPMLGGADPASLVAPAAGSTTVGGTLDVLTPGSAGLLMTSPASAGPMEGVPDLGPVGGGLVLAAWILVLLGAAAVRLRARDVR</sequence>
<keyword evidence="1" id="KW-1133">Transmembrane helix</keyword>
<gene>
    <name evidence="2" type="ORF">J4E96_08995</name>
</gene>
<feature type="transmembrane region" description="Helical" evidence="1">
    <location>
        <begin position="114"/>
        <end position="142"/>
    </location>
</feature>
<protein>
    <recommendedName>
        <fullName evidence="4">ABC transporter permease</fullName>
    </recommendedName>
</protein>
<dbReference type="EMBL" id="CP071868">
    <property type="protein sequence ID" value="QTE31035.1"/>
    <property type="molecule type" value="Genomic_DNA"/>
</dbReference>
<feature type="transmembrane region" description="Helical" evidence="1">
    <location>
        <begin position="40"/>
        <end position="61"/>
    </location>
</feature>
<proteinExistence type="predicted"/>
<evidence type="ECO:0000313" key="3">
    <source>
        <dbReference type="Proteomes" id="UP000663937"/>
    </source>
</evidence>
<feature type="transmembrane region" description="Helical" evidence="1">
    <location>
        <begin position="265"/>
        <end position="286"/>
    </location>
</feature>
<name>A0A8A4ZIE3_9MICO</name>
<feature type="transmembrane region" description="Helical" evidence="1">
    <location>
        <begin position="73"/>
        <end position="93"/>
    </location>
</feature>
<dbReference type="AlphaFoldDB" id="A0A8A4ZIE3"/>
<evidence type="ECO:0000313" key="2">
    <source>
        <dbReference type="EMBL" id="QTE31035.1"/>
    </source>
</evidence>
<evidence type="ECO:0008006" key="4">
    <source>
        <dbReference type="Google" id="ProtNLM"/>
    </source>
</evidence>
<dbReference type="Proteomes" id="UP000663937">
    <property type="component" value="Chromosome"/>
</dbReference>
<accession>A0A8A4ZIE3</accession>
<reference evidence="2" key="1">
    <citation type="submission" date="2021-03" db="EMBL/GenBank/DDBJ databases">
        <title>Pengzhenrongella sicca gen. nov., sp. nov., a new member of suborder Micrococcineae isolated from High-Arctic tundra soil.</title>
        <authorList>
            <person name="Peng F."/>
        </authorList>
    </citation>
    <scope>NUCLEOTIDE SEQUENCE</scope>
    <source>
        <strain evidence="2">LRZ-2</strain>
    </source>
</reference>
<feature type="transmembrane region" description="Helical" evidence="1">
    <location>
        <begin position="191"/>
        <end position="208"/>
    </location>
</feature>
<keyword evidence="1" id="KW-0812">Transmembrane</keyword>
<keyword evidence="1" id="KW-0472">Membrane</keyword>
<feature type="transmembrane region" description="Helical" evidence="1">
    <location>
        <begin position="162"/>
        <end position="184"/>
    </location>
</feature>
<evidence type="ECO:0000256" key="1">
    <source>
        <dbReference type="SAM" id="Phobius"/>
    </source>
</evidence>
<dbReference type="RefSeq" id="WP_227425419.1">
    <property type="nucleotide sequence ID" value="NZ_CP071868.1"/>
</dbReference>
<keyword evidence="3" id="KW-1185">Reference proteome</keyword>
<dbReference type="KEGG" id="psic:J4E96_08995"/>